<reference evidence="2 3" key="1">
    <citation type="submission" date="2024-02" db="EMBL/GenBank/DDBJ databases">
        <title>A draft genome for the cacao thread blight pathogen Marasmius crinis-equi.</title>
        <authorList>
            <person name="Cohen S.P."/>
            <person name="Baruah I.K."/>
            <person name="Amoako-Attah I."/>
            <person name="Bukari Y."/>
            <person name="Meinhardt L.W."/>
            <person name="Bailey B.A."/>
        </authorList>
    </citation>
    <scope>NUCLEOTIDE SEQUENCE [LARGE SCALE GENOMIC DNA]</scope>
    <source>
        <strain evidence="2 3">GH-76</strain>
    </source>
</reference>
<evidence type="ECO:0000256" key="1">
    <source>
        <dbReference type="SAM" id="MobiDB-lite"/>
    </source>
</evidence>
<feature type="compositionally biased region" description="Low complexity" evidence="1">
    <location>
        <begin position="139"/>
        <end position="157"/>
    </location>
</feature>
<sequence length="157" mass="17588">MALQDFSPFSTVIIALSPTNAFLPISELFKLAHLVNQKSRPNDRRISGFVRQSASRKVAWRATGTRIYLGRIWPGRTKRKFTCHHAVNFVRAGVTFHSLEDWSTTNTQKRVTKEVKAPDSANPRRDFHLHDLQSPIPPSSVKASTSSSSRSSAATTR</sequence>
<gene>
    <name evidence="2" type="ORF">V5O48_012693</name>
</gene>
<comment type="caution">
    <text evidence="2">The sequence shown here is derived from an EMBL/GenBank/DDBJ whole genome shotgun (WGS) entry which is preliminary data.</text>
</comment>
<accession>A0ABR3F2N9</accession>
<dbReference type="EMBL" id="JBAHYK010001154">
    <property type="protein sequence ID" value="KAL0569277.1"/>
    <property type="molecule type" value="Genomic_DNA"/>
</dbReference>
<proteinExistence type="predicted"/>
<keyword evidence="3" id="KW-1185">Reference proteome</keyword>
<organism evidence="2 3">
    <name type="scientific">Marasmius crinis-equi</name>
    <dbReference type="NCBI Taxonomy" id="585013"/>
    <lineage>
        <taxon>Eukaryota</taxon>
        <taxon>Fungi</taxon>
        <taxon>Dikarya</taxon>
        <taxon>Basidiomycota</taxon>
        <taxon>Agaricomycotina</taxon>
        <taxon>Agaricomycetes</taxon>
        <taxon>Agaricomycetidae</taxon>
        <taxon>Agaricales</taxon>
        <taxon>Marasmiineae</taxon>
        <taxon>Marasmiaceae</taxon>
        <taxon>Marasmius</taxon>
    </lineage>
</organism>
<protein>
    <submittedName>
        <fullName evidence="2">Uncharacterized protein</fullName>
    </submittedName>
</protein>
<evidence type="ECO:0000313" key="2">
    <source>
        <dbReference type="EMBL" id="KAL0569277.1"/>
    </source>
</evidence>
<feature type="region of interest" description="Disordered" evidence="1">
    <location>
        <begin position="110"/>
        <end position="157"/>
    </location>
</feature>
<feature type="compositionally biased region" description="Basic and acidic residues" evidence="1">
    <location>
        <begin position="111"/>
        <end position="131"/>
    </location>
</feature>
<name>A0ABR3F2N9_9AGAR</name>
<dbReference type="Proteomes" id="UP001465976">
    <property type="component" value="Unassembled WGS sequence"/>
</dbReference>
<evidence type="ECO:0000313" key="3">
    <source>
        <dbReference type="Proteomes" id="UP001465976"/>
    </source>
</evidence>